<name>X1I3Z8_9ZZZZ</name>
<dbReference type="AlphaFoldDB" id="X1I3Z8"/>
<evidence type="ECO:0000313" key="1">
    <source>
        <dbReference type="EMBL" id="GAH60824.1"/>
    </source>
</evidence>
<reference evidence="1" key="1">
    <citation type="journal article" date="2014" name="Front. Microbiol.">
        <title>High frequency of phylogenetically diverse reductive dehalogenase-homologous genes in deep subseafloor sedimentary metagenomes.</title>
        <authorList>
            <person name="Kawai M."/>
            <person name="Futagami T."/>
            <person name="Toyoda A."/>
            <person name="Takaki Y."/>
            <person name="Nishi S."/>
            <person name="Hori S."/>
            <person name="Arai W."/>
            <person name="Tsubouchi T."/>
            <person name="Morono Y."/>
            <person name="Uchiyama I."/>
            <person name="Ito T."/>
            <person name="Fujiyama A."/>
            <person name="Inagaki F."/>
            <person name="Takami H."/>
        </authorList>
    </citation>
    <scope>NUCLEOTIDE SEQUENCE</scope>
    <source>
        <strain evidence="1">Expedition CK06-06</strain>
    </source>
</reference>
<proteinExistence type="predicted"/>
<feature type="non-terminal residue" evidence="1">
    <location>
        <position position="1"/>
    </location>
</feature>
<feature type="non-terminal residue" evidence="1">
    <location>
        <position position="297"/>
    </location>
</feature>
<organism evidence="1">
    <name type="scientific">marine sediment metagenome</name>
    <dbReference type="NCBI Taxonomy" id="412755"/>
    <lineage>
        <taxon>unclassified sequences</taxon>
        <taxon>metagenomes</taxon>
        <taxon>ecological metagenomes</taxon>
    </lineage>
</organism>
<dbReference type="Gene3D" id="3.20.20.210">
    <property type="match status" value="1"/>
</dbReference>
<gene>
    <name evidence="1" type="ORF">S03H2_29070</name>
</gene>
<protein>
    <recommendedName>
        <fullName evidence="2">Uroporphyrinogen decarboxylase (URO-D) domain-containing protein</fullName>
    </recommendedName>
</protein>
<sequence length="297" mass="33855">GLNSPLFSCPTKPENIVEHLESVKINQNNEWYSRLLKITEYAAKRAGKNYVISITDIGGVLDTLSSFLGPTNIILTMKRNPDLIDTCRSIILEKLLKVYDALQNIVDKFSDGCSCWLGVWGKKRWSAIQCDFSAMLNPKWFKKFVLPDIVEQAEHTDYAIYHLDGPNALPYLDSLLNEPSITGIQWVPGATNPRMGSKDWIPLYTNIQKAGKNLIIDCAPINVSHLYKNLDPKGLYIRTFYRSEYIANQYLPEFLGGHEGEIILQARAWLKEQGENKITKKLFDNFLLNINLEIENN</sequence>
<evidence type="ECO:0008006" key="2">
    <source>
        <dbReference type="Google" id="ProtNLM"/>
    </source>
</evidence>
<comment type="caution">
    <text evidence="1">The sequence shown here is derived from an EMBL/GenBank/DDBJ whole genome shotgun (WGS) entry which is preliminary data.</text>
</comment>
<dbReference type="InterPro" id="IPR038071">
    <property type="entry name" value="UROD/MetE-like_sf"/>
</dbReference>
<dbReference type="EMBL" id="BARU01017534">
    <property type="protein sequence ID" value="GAH60824.1"/>
    <property type="molecule type" value="Genomic_DNA"/>
</dbReference>
<accession>X1I3Z8</accession>